<gene>
    <name evidence="2" type="ORF">phiLN25_037</name>
</gene>
<keyword evidence="1" id="KW-0472">Membrane</keyword>
<keyword evidence="1" id="KW-1133">Transmembrane helix</keyword>
<feature type="transmembrane region" description="Helical" evidence="1">
    <location>
        <begin position="6"/>
        <end position="24"/>
    </location>
</feature>
<proteinExistence type="predicted"/>
<organism evidence="2 3">
    <name type="scientific">Leuconostoc phage LN25</name>
    <dbReference type="NCBI Taxonomy" id="1262518"/>
    <lineage>
        <taxon>Viruses</taxon>
        <taxon>Duplodnaviria</taxon>
        <taxon>Heunggongvirae</taxon>
        <taxon>Uroviricota</taxon>
        <taxon>Caudoviricetes</taxon>
        <taxon>Mccleskeyvirinae</taxon>
        <taxon>Unaquatrovirus</taxon>
        <taxon>Unaquatrovirus LN25</taxon>
    </lineage>
</organism>
<dbReference type="KEGG" id="vg:19735910"/>
<dbReference type="EMBL" id="KC013026">
    <property type="protein sequence ID" value="AFY98406.1"/>
    <property type="molecule type" value="Genomic_DNA"/>
</dbReference>
<dbReference type="OrthoDB" id="19388at10239"/>
<protein>
    <submittedName>
        <fullName evidence="2">Putative holin</fullName>
    </submittedName>
</protein>
<accession>A0A059PAJ3</accession>
<evidence type="ECO:0000256" key="1">
    <source>
        <dbReference type="SAM" id="Phobius"/>
    </source>
</evidence>
<sequence>MNNILNIVLAGVGVIGAFGGLVWLEKELRLMKTKSKSQNLNLALDFAIGAVTFAEKFVGTGQEQQLSAITALNERLGSNNMLNKFTDEQIEQIIQQAYAQSKASGLITAVKKEEK</sequence>
<reference evidence="2 3" key="1">
    <citation type="journal article" date="2014" name="Int. J. Food Microbiol.">
        <title>Sequence and comparative analysis of Leuconostoc dairy bacteriophages.</title>
        <authorList>
            <person name="Kot W."/>
            <person name="Hansen L.H."/>
            <person name="Neve H."/>
            <person name="Hammer K."/>
            <person name="Jacobsen S."/>
            <person name="Pedersen P.D."/>
            <person name="Sorensen S.J."/>
            <person name="Heller K.J."/>
            <person name="Vogensen F.K."/>
        </authorList>
    </citation>
    <scope>NUCLEOTIDE SEQUENCE [LARGE SCALE GENOMIC DNA]</scope>
</reference>
<keyword evidence="3" id="KW-1185">Reference proteome</keyword>
<name>A0A059PAJ3_9CAUD</name>
<dbReference type="RefSeq" id="YP_009044797.1">
    <property type="nucleotide sequence ID" value="NC_024386.1"/>
</dbReference>
<keyword evidence="1" id="KW-0812">Transmembrane</keyword>
<evidence type="ECO:0000313" key="3">
    <source>
        <dbReference type="Proteomes" id="UP000201442"/>
    </source>
</evidence>
<dbReference type="Proteomes" id="UP000201442">
    <property type="component" value="Segment"/>
</dbReference>
<dbReference type="GeneID" id="19735910"/>
<evidence type="ECO:0000313" key="2">
    <source>
        <dbReference type="EMBL" id="AFY98406.1"/>
    </source>
</evidence>